<dbReference type="eggNOG" id="ENOG50321ZP">
    <property type="taxonomic scope" value="Bacteria"/>
</dbReference>
<sequence>MNNMVGMELICHDGTMLQITVKNKPKTFKEAFQLAIEQETIAPSTTIVPSISLSEYACALLKTDHWFLHERP</sequence>
<dbReference type="InterPro" id="IPR025349">
    <property type="entry name" value="DUF4253"/>
</dbReference>
<dbReference type="AlphaFoldDB" id="D7DYJ5"/>
<proteinExistence type="predicted"/>
<protein>
    <recommendedName>
        <fullName evidence="1">DUF4253 domain-containing protein</fullName>
    </recommendedName>
</protein>
<keyword evidence="3" id="KW-1185">Reference proteome</keyword>
<evidence type="ECO:0000313" key="3">
    <source>
        <dbReference type="Proteomes" id="UP000001511"/>
    </source>
</evidence>
<dbReference type="OrthoDB" id="583463at2"/>
<name>D7DYJ5_NOSA0</name>
<dbReference type="Proteomes" id="UP000001511">
    <property type="component" value="Chromosome"/>
</dbReference>
<evidence type="ECO:0000259" key="1">
    <source>
        <dbReference type="Pfam" id="PF14062"/>
    </source>
</evidence>
<dbReference type="Pfam" id="PF14062">
    <property type="entry name" value="DUF4253"/>
    <property type="match status" value="1"/>
</dbReference>
<evidence type="ECO:0000313" key="2">
    <source>
        <dbReference type="EMBL" id="ADI62818.1"/>
    </source>
</evidence>
<dbReference type="KEGG" id="naz:Aazo_0192"/>
<dbReference type="EMBL" id="CP002059">
    <property type="protein sequence ID" value="ADI62818.1"/>
    <property type="molecule type" value="Genomic_DNA"/>
</dbReference>
<organism evidence="2 3">
    <name type="scientific">Nostoc azollae (strain 0708)</name>
    <name type="common">Anabaena azollae (strain 0708)</name>
    <dbReference type="NCBI Taxonomy" id="551115"/>
    <lineage>
        <taxon>Bacteria</taxon>
        <taxon>Bacillati</taxon>
        <taxon>Cyanobacteriota</taxon>
        <taxon>Cyanophyceae</taxon>
        <taxon>Nostocales</taxon>
        <taxon>Nostocaceae</taxon>
        <taxon>Trichormus</taxon>
    </lineage>
</organism>
<feature type="domain" description="DUF4253" evidence="1">
    <location>
        <begin position="5"/>
        <end position="69"/>
    </location>
</feature>
<reference evidence="2 3" key="1">
    <citation type="journal article" date="2010" name="PLoS ONE">
        <title>Genome erosion in a nitrogen-fixing vertically transmitted endosymbiotic multicellular cyanobacterium.</title>
        <authorList>
            <person name="Ran L."/>
            <person name="Larsson J."/>
            <person name="Vigil-Stenman T."/>
            <person name="Nylander J.A."/>
            <person name="Ininbergs K."/>
            <person name="Zheng W.W."/>
            <person name="Lapidus A."/>
            <person name="Lowry S."/>
            <person name="Haselkorn R."/>
            <person name="Bergman B."/>
        </authorList>
    </citation>
    <scope>NUCLEOTIDE SEQUENCE [LARGE SCALE GENOMIC DNA]</scope>
    <source>
        <strain evidence="2 3">0708</strain>
    </source>
</reference>
<accession>D7DYJ5</accession>
<gene>
    <name evidence="2" type="ordered locus">Aazo_0192</name>
</gene>
<dbReference type="HOGENOM" id="CLU_2718316_0_0_3"/>
<dbReference type="RefSeq" id="WP_013189838.1">
    <property type="nucleotide sequence ID" value="NC_014248.1"/>
</dbReference>